<gene>
    <name evidence="3" type="ORF">EJ995_08695</name>
</gene>
<name>A0A3S9MYT2_9FLAO</name>
<accession>A0A3S9MYT2</accession>
<dbReference type="EMBL" id="CP034549">
    <property type="protein sequence ID" value="AZQ44309.1"/>
    <property type="molecule type" value="Genomic_DNA"/>
</dbReference>
<reference evidence="3 4" key="1">
    <citation type="submission" date="2018-12" db="EMBL/GenBank/DDBJ databases">
        <title>Complete genome of Nonlabens sp. MJ115.</title>
        <authorList>
            <person name="Choi H.S."/>
            <person name="Jung J."/>
        </authorList>
    </citation>
    <scope>NUCLEOTIDE SEQUENCE [LARGE SCALE GENOMIC DNA]</scope>
    <source>
        <strain evidence="3 4">MJ115</strain>
    </source>
</reference>
<dbReference type="PROSITE" id="PS50005">
    <property type="entry name" value="TPR"/>
    <property type="match status" value="1"/>
</dbReference>
<dbReference type="Proteomes" id="UP000279600">
    <property type="component" value="Chromosome"/>
</dbReference>
<dbReference type="Gene3D" id="3.30.1150.10">
    <property type="match status" value="1"/>
</dbReference>
<dbReference type="SUPFAM" id="SSF74653">
    <property type="entry name" value="TolA/TonB C-terminal domain"/>
    <property type="match status" value="1"/>
</dbReference>
<dbReference type="OrthoDB" id="1522859at2"/>
<dbReference type="GO" id="GO:0055085">
    <property type="term" value="P:transmembrane transport"/>
    <property type="evidence" value="ECO:0007669"/>
    <property type="project" value="InterPro"/>
</dbReference>
<evidence type="ECO:0000313" key="3">
    <source>
        <dbReference type="EMBL" id="AZQ44309.1"/>
    </source>
</evidence>
<sequence>MNLAIMTTRNIFILVVILTSISTYSQLNKNTSLSDVAIFNETRKSYSLQKFEWAKKQVEKNLQNENLSKQAYVYQIKGDIEFALANYEDAKDAYTKAIQLSKPSSSIVKRSRIGLIRSKDHISRENDLQNLDEELNQSDKESEIAISFIEKVPVYPGCFKERPNKGRKNCMQKNIALLVSRKFNKGIAGHTGLSGAIEIETQFTINKEGKAESFKVDALNPLLEYEALNVLQQLPEFKPGYQRGEPVRVMYELPIIFDMQ</sequence>
<dbReference type="InterPro" id="IPR037682">
    <property type="entry name" value="TonB_C"/>
</dbReference>
<keyword evidence="1" id="KW-0802">TPR repeat</keyword>
<protein>
    <recommendedName>
        <fullName evidence="2">TonB C-terminal domain-containing protein</fullName>
    </recommendedName>
</protein>
<evidence type="ECO:0000259" key="2">
    <source>
        <dbReference type="Pfam" id="PF03544"/>
    </source>
</evidence>
<evidence type="ECO:0000313" key="4">
    <source>
        <dbReference type="Proteomes" id="UP000279600"/>
    </source>
</evidence>
<dbReference type="KEGG" id="noj:EJ995_08695"/>
<keyword evidence="4" id="KW-1185">Reference proteome</keyword>
<feature type="repeat" description="TPR" evidence="1">
    <location>
        <begin position="71"/>
        <end position="104"/>
    </location>
</feature>
<dbReference type="RefSeq" id="WP_126447620.1">
    <property type="nucleotide sequence ID" value="NZ_CP034549.1"/>
</dbReference>
<evidence type="ECO:0000256" key="1">
    <source>
        <dbReference type="PROSITE-ProRule" id="PRU00339"/>
    </source>
</evidence>
<dbReference type="AlphaFoldDB" id="A0A3S9MYT2"/>
<dbReference type="Gene3D" id="1.25.40.10">
    <property type="entry name" value="Tetratricopeptide repeat domain"/>
    <property type="match status" value="1"/>
</dbReference>
<feature type="domain" description="TonB C-terminal" evidence="2">
    <location>
        <begin position="199"/>
        <end position="258"/>
    </location>
</feature>
<proteinExistence type="predicted"/>
<dbReference type="InterPro" id="IPR019734">
    <property type="entry name" value="TPR_rpt"/>
</dbReference>
<dbReference type="SUPFAM" id="SSF81901">
    <property type="entry name" value="HCP-like"/>
    <property type="match status" value="1"/>
</dbReference>
<dbReference type="InterPro" id="IPR011990">
    <property type="entry name" value="TPR-like_helical_dom_sf"/>
</dbReference>
<organism evidence="3 4">
    <name type="scientific">Nonlabens ponticola</name>
    <dbReference type="NCBI Taxonomy" id="2496866"/>
    <lineage>
        <taxon>Bacteria</taxon>
        <taxon>Pseudomonadati</taxon>
        <taxon>Bacteroidota</taxon>
        <taxon>Flavobacteriia</taxon>
        <taxon>Flavobacteriales</taxon>
        <taxon>Flavobacteriaceae</taxon>
        <taxon>Nonlabens</taxon>
    </lineage>
</organism>
<dbReference type="Pfam" id="PF03544">
    <property type="entry name" value="TonB_C"/>
    <property type="match status" value="1"/>
</dbReference>